<evidence type="ECO:0000313" key="3">
    <source>
        <dbReference type="EMBL" id="CAB4573455.1"/>
    </source>
</evidence>
<evidence type="ECO:0000256" key="1">
    <source>
        <dbReference type="SAM" id="Phobius"/>
    </source>
</evidence>
<feature type="domain" description="Thioredoxin-like fold" evidence="2">
    <location>
        <begin position="99"/>
        <end position="249"/>
    </location>
</feature>
<dbReference type="InterPro" id="IPR012336">
    <property type="entry name" value="Thioredoxin-like_fold"/>
</dbReference>
<keyword evidence="1" id="KW-0812">Transmembrane</keyword>
<dbReference type="Gene3D" id="3.40.30.10">
    <property type="entry name" value="Glutaredoxin"/>
    <property type="match status" value="1"/>
</dbReference>
<reference evidence="3" key="1">
    <citation type="submission" date="2020-05" db="EMBL/GenBank/DDBJ databases">
        <authorList>
            <person name="Chiriac C."/>
            <person name="Salcher M."/>
            <person name="Ghai R."/>
            <person name="Kavagutti S V."/>
        </authorList>
    </citation>
    <scope>NUCLEOTIDE SEQUENCE</scope>
</reference>
<dbReference type="SUPFAM" id="SSF52833">
    <property type="entry name" value="Thioredoxin-like"/>
    <property type="match status" value="1"/>
</dbReference>
<dbReference type="CDD" id="cd02972">
    <property type="entry name" value="DsbA_family"/>
    <property type="match status" value="1"/>
</dbReference>
<sequence>MANPDEIRNKAAQVRANANSQDSKKAKTIQIIGGLFVLTLVVGLIGAGVYARGQAQGQSITPELITEYNSSAQLPTGVTAKEGYGVPVGKQDPNSPRAELYEDFQCPACGFLEKANGKNIIDAAVKGDINLTLHPMIFLDRNFPESQLSSLRATMAFGCAVDAGKTAEFHAGVFELQPAKEGDGFSNQQLLDLGKKVGIQGDDYTTFETCLTSEKYKGWAQNSQLHAQDRGVQGTPSFYLNGTAIENSILVDPAGFAGVVAEAQK</sequence>
<keyword evidence="1" id="KW-0472">Membrane</keyword>
<organism evidence="3">
    <name type="scientific">freshwater metagenome</name>
    <dbReference type="NCBI Taxonomy" id="449393"/>
    <lineage>
        <taxon>unclassified sequences</taxon>
        <taxon>metagenomes</taxon>
        <taxon>ecological metagenomes</taxon>
    </lineage>
</organism>
<keyword evidence="1" id="KW-1133">Transmembrane helix</keyword>
<dbReference type="InterPro" id="IPR036249">
    <property type="entry name" value="Thioredoxin-like_sf"/>
</dbReference>
<protein>
    <submittedName>
        <fullName evidence="3">Unannotated protein</fullName>
    </submittedName>
</protein>
<evidence type="ECO:0000259" key="2">
    <source>
        <dbReference type="Pfam" id="PF13462"/>
    </source>
</evidence>
<gene>
    <name evidence="3" type="ORF">UFOPK1740_00406</name>
</gene>
<dbReference type="AlphaFoldDB" id="A0A6J6EE13"/>
<dbReference type="Pfam" id="PF13462">
    <property type="entry name" value="Thioredoxin_4"/>
    <property type="match status" value="1"/>
</dbReference>
<accession>A0A6J6EE13</accession>
<feature type="transmembrane region" description="Helical" evidence="1">
    <location>
        <begin position="31"/>
        <end position="51"/>
    </location>
</feature>
<proteinExistence type="predicted"/>
<name>A0A6J6EE13_9ZZZZ</name>
<dbReference type="EMBL" id="CAEZTU010000010">
    <property type="protein sequence ID" value="CAB4573455.1"/>
    <property type="molecule type" value="Genomic_DNA"/>
</dbReference>